<dbReference type="EMBL" id="JBHFFA010000003">
    <property type="protein sequence ID" value="KAL2633896.1"/>
    <property type="molecule type" value="Genomic_DNA"/>
</dbReference>
<gene>
    <name evidence="2" type="ORF">R1flu_005375</name>
</gene>
<feature type="region of interest" description="Disordered" evidence="1">
    <location>
        <begin position="255"/>
        <end position="296"/>
    </location>
</feature>
<comment type="caution">
    <text evidence="2">The sequence shown here is derived from an EMBL/GenBank/DDBJ whole genome shotgun (WGS) entry which is preliminary data.</text>
</comment>
<accession>A0ABD1YT02</accession>
<evidence type="ECO:0000313" key="3">
    <source>
        <dbReference type="Proteomes" id="UP001605036"/>
    </source>
</evidence>
<dbReference type="AlphaFoldDB" id="A0ABD1YT02"/>
<reference evidence="2 3" key="1">
    <citation type="submission" date="2024-09" db="EMBL/GenBank/DDBJ databases">
        <title>Chromosome-scale assembly of Riccia fluitans.</title>
        <authorList>
            <person name="Paukszto L."/>
            <person name="Sawicki J."/>
            <person name="Karawczyk K."/>
            <person name="Piernik-Szablinska J."/>
            <person name="Szczecinska M."/>
            <person name="Mazdziarz M."/>
        </authorList>
    </citation>
    <scope>NUCLEOTIDE SEQUENCE [LARGE SCALE GENOMIC DNA]</scope>
    <source>
        <strain evidence="2">Rf_01</strain>
        <tissue evidence="2">Aerial parts of the thallus</tissue>
    </source>
</reference>
<evidence type="ECO:0000256" key="1">
    <source>
        <dbReference type="SAM" id="MobiDB-lite"/>
    </source>
</evidence>
<feature type="compositionally biased region" description="Polar residues" evidence="1">
    <location>
        <begin position="64"/>
        <end position="77"/>
    </location>
</feature>
<dbReference type="Proteomes" id="UP001605036">
    <property type="component" value="Unassembled WGS sequence"/>
</dbReference>
<feature type="compositionally biased region" description="Basic and acidic residues" evidence="1">
    <location>
        <begin position="111"/>
        <end position="132"/>
    </location>
</feature>
<protein>
    <submittedName>
        <fullName evidence="2">Uncharacterized protein</fullName>
    </submittedName>
</protein>
<name>A0ABD1YT02_9MARC</name>
<proteinExistence type="predicted"/>
<feature type="compositionally biased region" description="Low complexity" evidence="1">
    <location>
        <begin position="19"/>
        <end position="35"/>
    </location>
</feature>
<feature type="compositionally biased region" description="Polar residues" evidence="1">
    <location>
        <begin position="92"/>
        <end position="110"/>
    </location>
</feature>
<feature type="region of interest" description="Disordered" evidence="1">
    <location>
        <begin position="1"/>
        <end position="135"/>
    </location>
</feature>
<sequence>MRQASTRSTSEADQEGGETVPTPTSVSPPSKVLPSATLCPLQNNSRGRIESNCPEEAHHKIQQEQENTSTAYDSNQPVFPPASYRRSDLGSRGTQLKTFDSSRSGDVSNSPDKRNPSDAPSREAKPAERDVGHPTLLNYTISPIAKFSGNFMDAEEGPKTDGIKSISPAVRSPAFGNQSSMNPAHNPDFVQKIEHTTGEIRISTLGLPPASDFTSLLLSLIPSHTANLSQERILLALDAPFRYTRSSRIANCETGEQGGITQQQENKMERELRNQTVKSSKDSDLEIGDLSSSRTS</sequence>
<feature type="compositionally biased region" description="Polar residues" evidence="1">
    <location>
        <begin position="1"/>
        <end position="11"/>
    </location>
</feature>
<evidence type="ECO:0000313" key="2">
    <source>
        <dbReference type="EMBL" id="KAL2633896.1"/>
    </source>
</evidence>
<feature type="compositionally biased region" description="Low complexity" evidence="1">
    <location>
        <begin position="255"/>
        <end position="265"/>
    </location>
</feature>
<organism evidence="2 3">
    <name type="scientific">Riccia fluitans</name>
    <dbReference type="NCBI Taxonomy" id="41844"/>
    <lineage>
        <taxon>Eukaryota</taxon>
        <taxon>Viridiplantae</taxon>
        <taxon>Streptophyta</taxon>
        <taxon>Embryophyta</taxon>
        <taxon>Marchantiophyta</taxon>
        <taxon>Marchantiopsida</taxon>
        <taxon>Marchantiidae</taxon>
        <taxon>Marchantiales</taxon>
        <taxon>Ricciaceae</taxon>
        <taxon>Riccia</taxon>
    </lineage>
</organism>
<keyword evidence="3" id="KW-1185">Reference proteome</keyword>
<feature type="compositionally biased region" description="Basic and acidic residues" evidence="1">
    <location>
        <begin position="266"/>
        <end position="284"/>
    </location>
</feature>